<feature type="domain" description="J" evidence="8">
    <location>
        <begin position="76"/>
        <end position="141"/>
    </location>
</feature>
<keyword evidence="3" id="KW-0863">Zinc-finger</keyword>
<dbReference type="InterPro" id="IPR018253">
    <property type="entry name" value="DnaJ_domain_CS"/>
</dbReference>
<feature type="compositionally biased region" description="Low complexity" evidence="6">
    <location>
        <begin position="398"/>
        <end position="407"/>
    </location>
</feature>
<dbReference type="Proteomes" id="UP001255856">
    <property type="component" value="Unassembled WGS sequence"/>
</dbReference>
<sequence>MSRKLALVQLWRGLGGVTASPGHAAQVAGLRTAATGGDRDGALSGAERRSGDVGARMAMRGASSSRLFHTTTQQLDYYSVLGVARGASDSDVKKAYYKLAKKYHPDANKDDPDAAKKFQEAQEAYDVLRDKEKRATYDQLGHDNYVRMDSTGGAPGGGPFGAGGGPYGGGMPFDPEELFSAFFGGRGGRAGASGGFHHVNMEDLRGPDLHTRLRISFLDAVRGATKRVDLGPILGTGRHEVEVTMPPGVDSGMELRLAGSGYPGPNGTPPGDLRVELEVMPSDVFVREGFDLHVTAAVDMVDAALGATIEVPTVSGRAEVKVQPGTQPGSKLRMRGYGVPMDAAGRPGRKGDQYVQVQVRVPRHLTPFQRECLEDFKRGHRSRPEPAAAKSAAREDPPAGAQPGPGTAKEKPPSGPQDAAKDAKDDASNGEGGDKGGSFFSKWF</sequence>
<evidence type="ECO:0000256" key="4">
    <source>
        <dbReference type="ARBA" id="ARBA00022833"/>
    </source>
</evidence>
<dbReference type="Pfam" id="PF00226">
    <property type="entry name" value="DnaJ"/>
    <property type="match status" value="1"/>
</dbReference>
<dbReference type="CDD" id="cd10747">
    <property type="entry name" value="DnaJ_C"/>
    <property type="match status" value="1"/>
</dbReference>
<evidence type="ECO:0000256" key="1">
    <source>
        <dbReference type="ARBA" id="ARBA00022723"/>
    </source>
</evidence>
<keyword evidence="10" id="KW-1185">Reference proteome</keyword>
<dbReference type="Pfam" id="PF01556">
    <property type="entry name" value="DnaJ_C"/>
    <property type="match status" value="1"/>
</dbReference>
<dbReference type="SMART" id="SM00271">
    <property type="entry name" value="DnaJ"/>
    <property type="match status" value="1"/>
</dbReference>
<evidence type="ECO:0000256" key="7">
    <source>
        <dbReference type="SAM" id="SignalP"/>
    </source>
</evidence>
<dbReference type="InterPro" id="IPR036869">
    <property type="entry name" value="J_dom_sf"/>
</dbReference>
<dbReference type="Gene3D" id="2.60.260.20">
    <property type="entry name" value="Urease metallochaperone UreE, N-terminal domain"/>
    <property type="match status" value="2"/>
</dbReference>
<feature type="chain" id="PRO_5041937586" description="J domain-containing protein" evidence="7">
    <location>
        <begin position="20"/>
        <end position="444"/>
    </location>
</feature>
<evidence type="ECO:0000256" key="3">
    <source>
        <dbReference type="ARBA" id="ARBA00022771"/>
    </source>
</evidence>
<name>A0AAD9IKN4_PROWI</name>
<dbReference type="GO" id="GO:0042026">
    <property type="term" value="P:protein refolding"/>
    <property type="evidence" value="ECO:0007669"/>
    <property type="project" value="TreeGrafter"/>
</dbReference>
<feature type="signal peptide" evidence="7">
    <location>
        <begin position="1"/>
        <end position="19"/>
    </location>
</feature>
<feature type="region of interest" description="Disordered" evidence="6">
    <location>
        <begin position="374"/>
        <end position="444"/>
    </location>
</feature>
<keyword evidence="1" id="KW-0479">Metal-binding</keyword>
<organism evidence="9 10">
    <name type="scientific">Prototheca wickerhamii</name>
    <dbReference type="NCBI Taxonomy" id="3111"/>
    <lineage>
        <taxon>Eukaryota</taxon>
        <taxon>Viridiplantae</taxon>
        <taxon>Chlorophyta</taxon>
        <taxon>core chlorophytes</taxon>
        <taxon>Trebouxiophyceae</taxon>
        <taxon>Chlorellales</taxon>
        <taxon>Chlorellaceae</taxon>
        <taxon>Prototheca</taxon>
    </lineage>
</organism>
<dbReference type="PRINTS" id="PR00625">
    <property type="entry name" value="JDOMAIN"/>
</dbReference>
<reference evidence="9" key="1">
    <citation type="submission" date="2021-01" db="EMBL/GenBank/DDBJ databases">
        <authorList>
            <person name="Eckstrom K.M.E."/>
        </authorList>
    </citation>
    <scope>NUCLEOTIDE SEQUENCE</scope>
    <source>
        <strain evidence="9">UVCC 0001</strain>
    </source>
</reference>
<dbReference type="GO" id="GO:0008270">
    <property type="term" value="F:zinc ion binding"/>
    <property type="evidence" value="ECO:0007669"/>
    <property type="project" value="UniProtKB-KW"/>
</dbReference>
<dbReference type="PANTHER" id="PTHR43096:SF52">
    <property type="entry name" value="DNAJ HOMOLOG 1, MITOCHONDRIAL-RELATED"/>
    <property type="match status" value="1"/>
</dbReference>
<dbReference type="PROSITE" id="PS50076">
    <property type="entry name" value="DNAJ_2"/>
    <property type="match status" value="1"/>
</dbReference>
<evidence type="ECO:0000313" key="9">
    <source>
        <dbReference type="EMBL" id="KAK2078955.1"/>
    </source>
</evidence>
<keyword evidence="2" id="KW-0677">Repeat</keyword>
<evidence type="ECO:0000313" key="10">
    <source>
        <dbReference type="Proteomes" id="UP001255856"/>
    </source>
</evidence>
<evidence type="ECO:0000256" key="5">
    <source>
        <dbReference type="ARBA" id="ARBA00023186"/>
    </source>
</evidence>
<dbReference type="InterPro" id="IPR008971">
    <property type="entry name" value="HSP40/DnaJ_pept-bd"/>
</dbReference>
<dbReference type="GO" id="GO:0005737">
    <property type="term" value="C:cytoplasm"/>
    <property type="evidence" value="ECO:0007669"/>
    <property type="project" value="TreeGrafter"/>
</dbReference>
<keyword evidence="4" id="KW-0862">Zinc</keyword>
<dbReference type="InterPro" id="IPR002939">
    <property type="entry name" value="DnaJ_C"/>
</dbReference>
<dbReference type="PANTHER" id="PTHR43096">
    <property type="entry name" value="DNAJ HOMOLOG 1, MITOCHONDRIAL-RELATED"/>
    <property type="match status" value="1"/>
</dbReference>
<dbReference type="PROSITE" id="PS00636">
    <property type="entry name" value="DNAJ_1"/>
    <property type="match status" value="1"/>
</dbReference>
<dbReference type="EMBL" id="JASFZW010000003">
    <property type="protein sequence ID" value="KAK2078955.1"/>
    <property type="molecule type" value="Genomic_DNA"/>
</dbReference>
<dbReference type="SUPFAM" id="SSF49493">
    <property type="entry name" value="HSP40/DnaJ peptide-binding domain"/>
    <property type="match status" value="2"/>
</dbReference>
<dbReference type="Gene3D" id="1.10.287.110">
    <property type="entry name" value="DnaJ domain"/>
    <property type="match status" value="1"/>
</dbReference>
<protein>
    <recommendedName>
        <fullName evidence="8">J domain-containing protein</fullName>
    </recommendedName>
</protein>
<evidence type="ECO:0000259" key="8">
    <source>
        <dbReference type="PROSITE" id="PS50076"/>
    </source>
</evidence>
<dbReference type="SUPFAM" id="SSF46565">
    <property type="entry name" value="Chaperone J-domain"/>
    <property type="match status" value="1"/>
</dbReference>
<keyword evidence="5" id="KW-0143">Chaperone</keyword>
<dbReference type="FunFam" id="2.60.260.20:FF:000005">
    <property type="entry name" value="Chaperone protein dnaJ 1, mitochondrial"/>
    <property type="match status" value="1"/>
</dbReference>
<keyword evidence="7" id="KW-0732">Signal</keyword>
<dbReference type="CDD" id="cd06257">
    <property type="entry name" value="DnaJ"/>
    <property type="match status" value="1"/>
</dbReference>
<accession>A0AAD9IKN4</accession>
<dbReference type="GO" id="GO:0051082">
    <property type="term" value="F:unfolded protein binding"/>
    <property type="evidence" value="ECO:0007669"/>
    <property type="project" value="InterPro"/>
</dbReference>
<dbReference type="AlphaFoldDB" id="A0AAD9IKN4"/>
<dbReference type="InterPro" id="IPR001623">
    <property type="entry name" value="DnaJ_domain"/>
</dbReference>
<comment type="caution">
    <text evidence="9">The sequence shown here is derived from an EMBL/GenBank/DDBJ whole genome shotgun (WGS) entry which is preliminary data.</text>
</comment>
<gene>
    <name evidence="9" type="ORF">QBZ16_002645</name>
</gene>
<proteinExistence type="predicted"/>
<evidence type="ECO:0000256" key="6">
    <source>
        <dbReference type="SAM" id="MobiDB-lite"/>
    </source>
</evidence>
<evidence type="ECO:0000256" key="2">
    <source>
        <dbReference type="ARBA" id="ARBA00022737"/>
    </source>
</evidence>